<dbReference type="AlphaFoldDB" id="A0AA86MBB5"/>
<keyword evidence="1" id="KW-0732">Signal</keyword>
<evidence type="ECO:0000256" key="1">
    <source>
        <dbReference type="SAM" id="SignalP"/>
    </source>
</evidence>
<feature type="signal peptide" evidence="1">
    <location>
        <begin position="1"/>
        <end position="21"/>
    </location>
</feature>
<accession>A0AA86MBB5</accession>
<evidence type="ECO:0000313" key="2">
    <source>
        <dbReference type="EMBL" id="BET26218.1"/>
    </source>
</evidence>
<dbReference type="KEGG" id="lto:RGQ30_17190"/>
<feature type="chain" id="PRO_5045591292" evidence="1">
    <location>
        <begin position="22"/>
        <end position="152"/>
    </location>
</feature>
<protein>
    <submittedName>
        <fullName evidence="2">Uncharacterized protein</fullName>
    </submittedName>
</protein>
<organism evidence="2 3">
    <name type="scientific">Limnobacter thiooxidans</name>
    <dbReference type="NCBI Taxonomy" id="131080"/>
    <lineage>
        <taxon>Bacteria</taxon>
        <taxon>Pseudomonadati</taxon>
        <taxon>Pseudomonadota</taxon>
        <taxon>Betaproteobacteria</taxon>
        <taxon>Burkholderiales</taxon>
        <taxon>Burkholderiaceae</taxon>
        <taxon>Limnobacter</taxon>
    </lineage>
</organism>
<keyword evidence="3" id="KW-1185">Reference proteome</keyword>
<dbReference type="EMBL" id="AP028947">
    <property type="protein sequence ID" value="BET26218.1"/>
    <property type="molecule type" value="Genomic_DNA"/>
</dbReference>
<dbReference type="Proteomes" id="UP001329151">
    <property type="component" value="Chromosome"/>
</dbReference>
<sequence length="152" mass="17548">MLNKSLLVVSLFLLPPHPILAEQIKFLNEPVLYFANTHDLTVNEEAPSTLESFVRNWSQFEILVPKDQFPIDAPNCKQTVQIRFKGIEPLNNMASVTQKARWDLLEKIRNKVDRNVAPLIVAVDTSRYVNRLENGKLRLSYCNVFIDEIKLQ</sequence>
<reference evidence="2 3" key="1">
    <citation type="submission" date="2023-10" db="EMBL/GenBank/DDBJ databases">
        <title>Complete Genome Sequence of Limnobacter thiooxidans CS-K2T, Isolated from freshwater lake sediments in Bavaria, Germany.</title>
        <authorList>
            <person name="Naruki M."/>
            <person name="Watanabe A."/>
            <person name="Warashina T."/>
            <person name="Morita T."/>
            <person name="Arakawa K."/>
        </authorList>
    </citation>
    <scope>NUCLEOTIDE SEQUENCE [LARGE SCALE GENOMIC DNA]</scope>
    <source>
        <strain evidence="2 3">CS-K2</strain>
    </source>
</reference>
<name>A0AA86MBB5_9BURK</name>
<gene>
    <name evidence="2" type="ORF">RGQ30_17190</name>
</gene>
<proteinExistence type="predicted"/>
<evidence type="ECO:0000313" key="3">
    <source>
        <dbReference type="Proteomes" id="UP001329151"/>
    </source>
</evidence>